<keyword evidence="2" id="KW-1185">Reference proteome</keyword>
<protein>
    <recommendedName>
        <fullName evidence="3">DUF3039 domain-containing protein</fullName>
    </recommendedName>
</protein>
<reference evidence="1 2" key="1">
    <citation type="submission" date="2020-04" db="EMBL/GenBank/DDBJ databases">
        <title>Novel species.</title>
        <authorList>
            <person name="Teo W.F.A."/>
            <person name="Lipun K."/>
            <person name="Srisuk N."/>
            <person name="Duangmal K."/>
        </authorList>
    </citation>
    <scope>NUCLEOTIDE SEQUENCE [LARGE SCALE GENOMIC DNA]</scope>
    <source>
        <strain evidence="1 2">K13G38</strain>
    </source>
</reference>
<evidence type="ECO:0008006" key="3">
    <source>
        <dbReference type="Google" id="ProtNLM"/>
    </source>
</evidence>
<name>A0ABX1JGP8_9PSEU</name>
<evidence type="ECO:0000313" key="1">
    <source>
        <dbReference type="EMBL" id="NKQ57595.1"/>
    </source>
</evidence>
<dbReference type="RefSeq" id="WP_168520617.1">
    <property type="nucleotide sequence ID" value="NZ_JAAXLS010000038.1"/>
</dbReference>
<proteinExistence type="predicted"/>
<comment type="caution">
    <text evidence="1">The sequence shown here is derived from an EMBL/GenBank/DDBJ whole genome shotgun (WGS) entry which is preliminary data.</text>
</comment>
<accession>A0ABX1JGP8</accession>
<sequence>MSPVPYFLVRPVTGTTGETHRVTHMVAADHGQYGNVIRTKCGETFHPAELEQLSKPTGMPCIACMLASQSPRHLSL</sequence>
<evidence type="ECO:0000313" key="2">
    <source>
        <dbReference type="Proteomes" id="UP000715441"/>
    </source>
</evidence>
<dbReference type="EMBL" id="JAAXLS010000038">
    <property type="protein sequence ID" value="NKQ57595.1"/>
    <property type="molecule type" value="Genomic_DNA"/>
</dbReference>
<gene>
    <name evidence="1" type="ORF">HFP15_32505</name>
</gene>
<dbReference type="Proteomes" id="UP000715441">
    <property type="component" value="Unassembled WGS sequence"/>
</dbReference>
<organism evidence="1 2">
    <name type="scientific">Amycolatopsis acididurans</name>
    <dbReference type="NCBI Taxonomy" id="2724524"/>
    <lineage>
        <taxon>Bacteria</taxon>
        <taxon>Bacillati</taxon>
        <taxon>Actinomycetota</taxon>
        <taxon>Actinomycetes</taxon>
        <taxon>Pseudonocardiales</taxon>
        <taxon>Pseudonocardiaceae</taxon>
        <taxon>Amycolatopsis</taxon>
    </lineage>
</organism>